<reference evidence="2" key="1">
    <citation type="submission" date="2018-04" db="EMBL/GenBank/DDBJ databases">
        <title>WGS assembly of Panicum hallii.</title>
        <authorList>
            <person name="Lovell J."/>
            <person name="Jenkins J."/>
            <person name="Lowry D."/>
            <person name="Mamidi S."/>
            <person name="Sreedasyam A."/>
            <person name="Weng X."/>
            <person name="Barry K."/>
            <person name="Bonette J."/>
            <person name="Campitelli B."/>
            <person name="Daum C."/>
            <person name="Gordon S."/>
            <person name="Gould B."/>
            <person name="Lipzen A."/>
            <person name="Macqueen A."/>
            <person name="Palacio-Mejia J."/>
            <person name="Plott C."/>
            <person name="Shakirov E."/>
            <person name="Shu S."/>
            <person name="Yoshinaga Y."/>
            <person name="Zane M."/>
            <person name="Rokhsar D."/>
            <person name="Grimwood J."/>
            <person name="Schmutz J."/>
            <person name="Juenger T."/>
        </authorList>
    </citation>
    <scope>NUCLEOTIDE SEQUENCE [LARGE SCALE GENOMIC DNA]</scope>
    <source>
        <strain evidence="2">FIL2</strain>
    </source>
</reference>
<evidence type="ECO:0000313" key="2">
    <source>
        <dbReference type="EMBL" id="PVH34117.1"/>
    </source>
</evidence>
<feature type="domain" description="RNase H type-1" evidence="1">
    <location>
        <begin position="38"/>
        <end position="143"/>
    </location>
</feature>
<gene>
    <name evidence="2" type="ORF">PAHAL_8G148100</name>
</gene>
<dbReference type="Pfam" id="PF13456">
    <property type="entry name" value="RVT_3"/>
    <property type="match status" value="1"/>
</dbReference>
<dbReference type="AlphaFoldDB" id="A0A2T8I8X1"/>
<organism evidence="2">
    <name type="scientific">Panicum hallii</name>
    <dbReference type="NCBI Taxonomy" id="206008"/>
    <lineage>
        <taxon>Eukaryota</taxon>
        <taxon>Viridiplantae</taxon>
        <taxon>Streptophyta</taxon>
        <taxon>Embryophyta</taxon>
        <taxon>Tracheophyta</taxon>
        <taxon>Spermatophyta</taxon>
        <taxon>Magnoliopsida</taxon>
        <taxon>Liliopsida</taxon>
        <taxon>Poales</taxon>
        <taxon>Poaceae</taxon>
        <taxon>PACMAD clade</taxon>
        <taxon>Panicoideae</taxon>
        <taxon>Panicodae</taxon>
        <taxon>Paniceae</taxon>
        <taxon>Panicinae</taxon>
        <taxon>Panicum</taxon>
        <taxon>Panicum sect. Panicum</taxon>
    </lineage>
</organism>
<evidence type="ECO:0000259" key="1">
    <source>
        <dbReference type="PROSITE" id="PS50879"/>
    </source>
</evidence>
<dbReference type="InterPro" id="IPR012337">
    <property type="entry name" value="RNaseH-like_sf"/>
</dbReference>
<dbReference type="PANTHER" id="PTHR48475">
    <property type="entry name" value="RIBONUCLEASE H"/>
    <property type="match status" value="1"/>
</dbReference>
<dbReference type="GO" id="GO:0003676">
    <property type="term" value="F:nucleic acid binding"/>
    <property type="evidence" value="ECO:0007669"/>
    <property type="project" value="InterPro"/>
</dbReference>
<dbReference type="InterPro" id="IPR036397">
    <property type="entry name" value="RNaseH_sf"/>
</dbReference>
<dbReference type="PROSITE" id="PS50879">
    <property type="entry name" value="RNASE_H_1"/>
    <property type="match status" value="1"/>
</dbReference>
<dbReference type="SUPFAM" id="SSF53098">
    <property type="entry name" value="Ribonuclease H-like"/>
    <property type="match status" value="1"/>
</dbReference>
<dbReference type="InterPro" id="IPR002156">
    <property type="entry name" value="RNaseH_domain"/>
</dbReference>
<dbReference type="Gene3D" id="3.30.420.10">
    <property type="entry name" value="Ribonuclease H-like superfamily/Ribonuclease H"/>
    <property type="match status" value="1"/>
</dbReference>
<dbReference type="PANTHER" id="PTHR48475:SF1">
    <property type="entry name" value="RNASE H TYPE-1 DOMAIN-CONTAINING PROTEIN"/>
    <property type="match status" value="1"/>
</dbReference>
<proteinExistence type="predicted"/>
<sequence length="143" mass="15766">MFALSEFDIRYQPAKAVKGQALADLIAERTSTDIAALSIRAWAMYFDGSVCGDGSSIGILLVSPRGATYSFSIRLPTQCTNNLAEYVAVHKGMELLLEAGAEAVEVFGDSKVVISQLTETYRCESELLFLLWRQCQELMAQWS</sequence>
<dbReference type="CDD" id="cd09279">
    <property type="entry name" value="RNase_HI_like"/>
    <property type="match status" value="1"/>
</dbReference>
<dbReference type="GO" id="GO:0004523">
    <property type="term" value="F:RNA-DNA hybrid ribonuclease activity"/>
    <property type="evidence" value="ECO:0007669"/>
    <property type="project" value="InterPro"/>
</dbReference>
<accession>A0A2T8I8X1</accession>
<protein>
    <recommendedName>
        <fullName evidence="1">RNase H type-1 domain-containing protein</fullName>
    </recommendedName>
</protein>
<name>A0A2T8I8X1_9POAL</name>
<dbReference type="Gramene" id="PVH34117">
    <property type="protein sequence ID" value="PVH34117"/>
    <property type="gene ID" value="PAHAL_8G148100"/>
</dbReference>
<dbReference type="EMBL" id="CM008053">
    <property type="protein sequence ID" value="PVH34117.1"/>
    <property type="molecule type" value="Genomic_DNA"/>
</dbReference>
<dbReference type="Proteomes" id="UP000243499">
    <property type="component" value="Chromosome 8"/>
</dbReference>